<dbReference type="EMBL" id="CP036525">
    <property type="protein sequence ID" value="QDT06188.1"/>
    <property type="molecule type" value="Genomic_DNA"/>
</dbReference>
<proteinExistence type="predicted"/>
<keyword evidence="2" id="KW-0812">Transmembrane</keyword>
<keyword evidence="2" id="KW-1133">Transmembrane helix</keyword>
<evidence type="ECO:0008006" key="5">
    <source>
        <dbReference type="Google" id="ProtNLM"/>
    </source>
</evidence>
<feature type="transmembrane region" description="Helical" evidence="2">
    <location>
        <begin position="62"/>
        <end position="83"/>
    </location>
</feature>
<evidence type="ECO:0000256" key="1">
    <source>
        <dbReference type="SAM" id="MobiDB-lite"/>
    </source>
</evidence>
<keyword evidence="2" id="KW-0472">Membrane</keyword>
<evidence type="ECO:0000256" key="2">
    <source>
        <dbReference type="SAM" id="Phobius"/>
    </source>
</evidence>
<keyword evidence="4" id="KW-1185">Reference proteome</keyword>
<sequence>MSWGWGSIIGRLAVPPLPVDLYSIYGGKDETVTTDDFLLDQADRTLRDQTRRRRDGRSRRRGVYLIGGLTLVGLLILGGPSLISHSSIGQSMLTKSLAEYGFQGDAKSMRIGWVTPLQVTGLKITGIEAGSEVTIDQLDMDMTVGDLIADSSMSDLGQISIRGVHIGCSVDEGSSSIEQDLAKLLETSSEGDTTVGKIKVQDITLSVTDRVSGLTWQVAQSNADVELGQRDTKITFEGVLTEPGGSGGSLGGTMDLTNSARPNESTPWKINLRSESLPLSVVALARRRMPELASSIPQRVGGDATGEVVVTSGPRGEIDASVRKLQVRNLTAEDDTMLGNAGTQMWRNSLATLDGDMTVTGTRLYGRRLEATTDFAKATMDGVVSTTFSLVGADDNPLRWLEAIDGTATAEVDLAKLDEALPGMLPLREGAQLVSGRVFARVESNPGAPTARGSDSGASIRRSKLSIVSDALRARSNGAAVVIDPVELTATVSTKNGQVRAEQFAWNSAFGSAVGQGDLQSGNADVQIDFGRLMAMLRPIVDISEAQLAGSARGEIRWNASADNVWRLQGSGDATNLLVTLPGGQTLRRQSMKGDIEAVGRWGGQSLDELTSARLDVTTNGLALEAALVRPVQRPDPAVPMPISIRSSGRLETVTELAAAWMPAELVDATGNFQFTAEGVFSTIDSRVRQMQLKMTQPRLVYGSQYLSQPEVDIHFTGELLLPAAELRADKLTLAGDALSAAAQGTANSEAIDMEIKWRAKLERLQGSVQSRVVTTAPNGIRPLHGPVPLTSTSPNSVQPVGYQTGATVQTDSWLLMGDCEGEFHFVKTDQWLDVISEMTGTNLAVISPPSASAAFQTMGPMPQSAYQNNAIASGPQGDVVWSEPNLQINGKVRYSTQSGDIQADQLQVAGDWFAATLTGLIVWNDQIGKIDLKGPARLKMNEVATRLSPLAGIPIVATGIHETPVEIHALRRPDGEIGLDVLAKLGWESGEVAGVAFGPASIPIRMTETTVTVSPSTVAVGAPGTLAAGGEVGGGNQGKLNLAGRINYRPGPMWMQLDRGVVADSIQLTPEMTDRWLKYLAPLAANTARIQGTISADLDEALIVFDDPNQTRIGGRLKIDGIDMNAGPLANQIISGVDQLRALAGALAGQSVAASNNRTLITMPPQTVDFAVDRGVVVHDRMYFEIDRAEVITGGQVAFDGRMNMVAQVPLDPRWLGRDLQGLAGQTVSLPVQGSISQPRLDSSGVRQVVTQLATQAVQTNGENYLQKQLNKQFEKIGFDKMGLEKLFGR</sequence>
<protein>
    <recommendedName>
        <fullName evidence="5">AsmA-like C-terminal domain-containing protein</fullName>
    </recommendedName>
</protein>
<evidence type="ECO:0000313" key="3">
    <source>
        <dbReference type="EMBL" id="QDT06188.1"/>
    </source>
</evidence>
<feature type="region of interest" description="Disordered" evidence="1">
    <location>
        <begin position="778"/>
        <end position="798"/>
    </location>
</feature>
<dbReference type="Proteomes" id="UP000318538">
    <property type="component" value="Chromosome"/>
</dbReference>
<name>A0A517NGH7_9BACT</name>
<gene>
    <name evidence="3" type="ORF">K227x_45960</name>
</gene>
<evidence type="ECO:0000313" key="4">
    <source>
        <dbReference type="Proteomes" id="UP000318538"/>
    </source>
</evidence>
<reference evidence="3 4" key="1">
    <citation type="submission" date="2019-02" db="EMBL/GenBank/DDBJ databases">
        <title>Deep-cultivation of Planctomycetes and their phenomic and genomic characterization uncovers novel biology.</title>
        <authorList>
            <person name="Wiegand S."/>
            <person name="Jogler M."/>
            <person name="Boedeker C."/>
            <person name="Pinto D."/>
            <person name="Vollmers J."/>
            <person name="Rivas-Marin E."/>
            <person name="Kohn T."/>
            <person name="Peeters S.H."/>
            <person name="Heuer A."/>
            <person name="Rast P."/>
            <person name="Oberbeckmann S."/>
            <person name="Bunk B."/>
            <person name="Jeske O."/>
            <person name="Meyerdierks A."/>
            <person name="Storesund J.E."/>
            <person name="Kallscheuer N."/>
            <person name="Luecker S."/>
            <person name="Lage O.M."/>
            <person name="Pohl T."/>
            <person name="Merkel B.J."/>
            <person name="Hornburger P."/>
            <person name="Mueller R.-W."/>
            <person name="Bruemmer F."/>
            <person name="Labrenz M."/>
            <person name="Spormann A.M."/>
            <person name="Op den Camp H."/>
            <person name="Overmann J."/>
            <person name="Amann R."/>
            <person name="Jetten M.S.M."/>
            <person name="Mascher T."/>
            <person name="Medema M.H."/>
            <person name="Devos D.P."/>
            <person name="Kaster A.-K."/>
            <person name="Ovreas L."/>
            <person name="Rohde M."/>
            <person name="Galperin M.Y."/>
            <person name="Jogler C."/>
        </authorList>
    </citation>
    <scope>NUCLEOTIDE SEQUENCE [LARGE SCALE GENOMIC DNA]</scope>
    <source>
        <strain evidence="3 4">K22_7</strain>
    </source>
</reference>
<accession>A0A517NGH7</accession>
<dbReference type="KEGG" id="rlc:K227x_45960"/>
<organism evidence="3 4">
    <name type="scientific">Rubripirellula lacrimiformis</name>
    <dbReference type="NCBI Taxonomy" id="1930273"/>
    <lineage>
        <taxon>Bacteria</taxon>
        <taxon>Pseudomonadati</taxon>
        <taxon>Planctomycetota</taxon>
        <taxon>Planctomycetia</taxon>
        <taxon>Pirellulales</taxon>
        <taxon>Pirellulaceae</taxon>
        <taxon>Rubripirellula</taxon>
    </lineage>
</organism>